<protein>
    <submittedName>
        <fullName evidence="2">Uncharacterized protein</fullName>
    </submittedName>
</protein>
<keyword evidence="3" id="KW-1185">Reference proteome</keyword>
<dbReference type="PROSITE" id="PS51257">
    <property type="entry name" value="PROKAR_LIPOPROTEIN"/>
    <property type="match status" value="1"/>
</dbReference>
<evidence type="ECO:0000313" key="3">
    <source>
        <dbReference type="Proteomes" id="UP000183810"/>
    </source>
</evidence>
<evidence type="ECO:0000313" key="2">
    <source>
        <dbReference type="EMBL" id="APE34009.1"/>
    </source>
</evidence>
<proteinExistence type="predicted"/>
<accession>A0A1J0VPS3</accession>
<sequence length="87" mass="8519">MRSVRIAAIVGAVAACAMVGMGSAAAEPEQPEPRENIFIDVNVLGCSFGAGLGGDVLVALGAGSGSSAMVNSSLAGRLRAAGCLPSW</sequence>
<evidence type="ECO:0000256" key="1">
    <source>
        <dbReference type="SAM" id="SignalP"/>
    </source>
</evidence>
<dbReference type="KEGG" id="nsl:BOX37_08530"/>
<dbReference type="Proteomes" id="UP000183810">
    <property type="component" value="Chromosome"/>
</dbReference>
<dbReference type="AlphaFoldDB" id="A0A1J0VPS3"/>
<name>A0A1J0VPS3_9NOCA</name>
<reference evidence="2" key="1">
    <citation type="submission" date="2016-11" db="EMBL/GenBank/DDBJ databases">
        <authorList>
            <person name="Jaros S."/>
            <person name="Januszkiewicz K."/>
            <person name="Wedrychowicz H."/>
        </authorList>
    </citation>
    <scope>NUCLEOTIDE SEQUENCE [LARGE SCALE GENOMIC DNA]</scope>
    <source>
        <strain evidence="2">Y48</strain>
    </source>
</reference>
<organism evidence="2 3">
    <name type="scientific">Nocardia mangyaensis</name>
    <dbReference type="NCBI Taxonomy" id="2213200"/>
    <lineage>
        <taxon>Bacteria</taxon>
        <taxon>Bacillati</taxon>
        <taxon>Actinomycetota</taxon>
        <taxon>Actinomycetes</taxon>
        <taxon>Mycobacteriales</taxon>
        <taxon>Nocardiaceae</taxon>
        <taxon>Nocardia</taxon>
    </lineage>
</organism>
<feature type="signal peptide" evidence="1">
    <location>
        <begin position="1"/>
        <end position="26"/>
    </location>
</feature>
<keyword evidence="1" id="KW-0732">Signal</keyword>
<dbReference type="EMBL" id="CP018082">
    <property type="protein sequence ID" value="APE34009.1"/>
    <property type="molecule type" value="Genomic_DNA"/>
</dbReference>
<gene>
    <name evidence="2" type="ORF">BOX37_08530</name>
</gene>
<feature type="chain" id="PRO_5012814260" evidence="1">
    <location>
        <begin position="27"/>
        <end position="87"/>
    </location>
</feature>
<dbReference type="RefSeq" id="WP_071927189.1">
    <property type="nucleotide sequence ID" value="NZ_CP018082.1"/>
</dbReference>